<proteinExistence type="predicted"/>
<accession>A0A419WAG1</accession>
<dbReference type="EMBL" id="RAPN01000001">
    <property type="protein sequence ID" value="RKD92406.1"/>
    <property type="molecule type" value="Genomic_DNA"/>
</dbReference>
<dbReference type="AlphaFoldDB" id="A0A419WAG1"/>
<organism evidence="2 3">
    <name type="scientific">Mangrovibacterium diazotrophicum</name>
    <dbReference type="NCBI Taxonomy" id="1261403"/>
    <lineage>
        <taxon>Bacteria</taxon>
        <taxon>Pseudomonadati</taxon>
        <taxon>Bacteroidota</taxon>
        <taxon>Bacteroidia</taxon>
        <taxon>Marinilabiliales</taxon>
        <taxon>Prolixibacteraceae</taxon>
        <taxon>Mangrovibacterium</taxon>
    </lineage>
</organism>
<comment type="caution">
    <text evidence="2">The sequence shown here is derived from an EMBL/GenBank/DDBJ whole genome shotgun (WGS) entry which is preliminary data.</text>
</comment>
<evidence type="ECO:0000259" key="1">
    <source>
        <dbReference type="Pfam" id="PF09413"/>
    </source>
</evidence>
<evidence type="ECO:0000313" key="2">
    <source>
        <dbReference type="EMBL" id="RKD92406.1"/>
    </source>
</evidence>
<dbReference type="Proteomes" id="UP000283387">
    <property type="component" value="Unassembled WGS sequence"/>
</dbReference>
<protein>
    <submittedName>
        <fullName evidence="2">Putative signal transducing protein</fullName>
    </submittedName>
</protein>
<feature type="domain" description="DUF2007" evidence="1">
    <location>
        <begin position="16"/>
        <end position="77"/>
    </location>
</feature>
<evidence type="ECO:0000313" key="3">
    <source>
        <dbReference type="Proteomes" id="UP000283387"/>
    </source>
</evidence>
<dbReference type="InterPro" id="IPR018551">
    <property type="entry name" value="DUF2007"/>
</dbReference>
<reference evidence="2 3" key="1">
    <citation type="submission" date="2018-09" db="EMBL/GenBank/DDBJ databases">
        <title>Genomic Encyclopedia of Archaeal and Bacterial Type Strains, Phase II (KMG-II): from individual species to whole genera.</title>
        <authorList>
            <person name="Goeker M."/>
        </authorList>
    </citation>
    <scope>NUCLEOTIDE SEQUENCE [LARGE SCALE GENOMIC DNA]</scope>
    <source>
        <strain evidence="2 3">DSM 27148</strain>
    </source>
</reference>
<keyword evidence="3" id="KW-1185">Reference proteome</keyword>
<dbReference type="RefSeq" id="WP_170154552.1">
    <property type="nucleotide sequence ID" value="NZ_RAPN01000001.1"/>
</dbReference>
<sequence>MKPRHPDTEIFPVEVFAGTSIQAAMLKSMLDDAEIYSFLKDNIVGTLTPWWTDPGGAGAVKVIVANRDLDEAKVVVKKFVDNMTHN</sequence>
<name>A0A419WAG1_9BACT</name>
<dbReference type="Pfam" id="PF09413">
    <property type="entry name" value="DUF2007"/>
    <property type="match status" value="1"/>
</dbReference>
<gene>
    <name evidence="2" type="ORF">BC643_2777</name>
</gene>